<name>A0A1Y1SED7_9GAMM</name>
<accession>A0A1Y1SED7</accession>
<keyword evidence="3" id="KW-1185">Reference proteome</keyword>
<evidence type="ECO:0000313" key="3">
    <source>
        <dbReference type="Proteomes" id="UP000192342"/>
    </source>
</evidence>
<protein>
    <submittedName>
        <fullName evidence="2">Uncharacterized protein</fullName>
    </submittedName>
</protein>
<organism evidence="2 3">
    <name type="scientific">Oceanococcus atlanticus</name>
    <dbReference type="NCBI Taxonomy" id="1317117"/>
    <lineage>
        <taxon>Bacteria</taxon>
        <taxon>Pseudomonadati</taxon>
        <taxon>Pseudomonadota</taxon>
        <taxon>Gammaproteobacteria</taxon>
        <taxon>Chromatiales</taxon>
        <taxon>Oceanococcaceae</taxon>
        <taxon>Oceanococcus</taxon>
    </lineage>
</organism>
<feature type="region of interest" description="Disordered" evidence="1">
    <location>
        <begin position="57"/>
        <end position="84"/>
    </location>
</feature>
<proteinExistence type="predicted"/>
<feature type="compositionally biased region" description="Basic and acidic residues" evidence="1">
    <location>
        <begin position="57"/>
        <end position="78"/>
    </location>
</feature>
<evidence type="ECO:0000313" key="2">
    <source>
        <dbReference type="EMBL" id="ORE87054.1"/>
    </source>
</evidence>
<evidence type="ECO:0000256" key="1">
    <source>
        <dbReference type="SAM" id="MobiDB-lite"/>
    </source>
</evidence>
<dbReference type="STRING" id="1317117.ATO7_08442"/>
<gene>
    <name evidence="2" type="ORF">ATO7_08442</name>
</gene>
<sequence>MSLSIKRCVIAIRRVVTISTGQSAAQMRAAPPAVMPTKRERVTASLVERRILTLVKAQRDFRAKPRPDTKQHERDKQPQHGAWK</sequence>
<comment type="caution">
    <text evidence="2">The sequence shown here is derived from an EMBL/GenBank/DDBJ whole genome shotgun (WGS) entry which is preliminary data.</text>
</comment>
<dbReference type="Proteomes" id="UP000192342">
    <property type="component" value="Unassembled WGS sequence"/>
</dbReference>
<reference evidence="2 3" key="1">
    <citation type="submission" date="2013-04" db="EMBL/GenBank/DDBJ databases">
        <title>Oceanococcus atlanticus 22II-S10r2 Genome Sequencing.</title>
        <authorList>
            <person name="Lai Q."/>
            <person name="Li G."/>
            <person name="Shao Z."/>
        </authorList>
    </citation>
    <scope>NUCLEOTIDE SEQUENCE [LARGE SCALE GENOMIC DNA]</scope>
    <source>
        <strain evidence="2 3">22II-S10r2</strain>
    </source>
</reference>
<dbReference type="EMBL" id="AQQV01000002">
    <property type="protein sequence ID" value="ORE87054.1"/>
    <property type="molecule type" value="Genomic_DNA"/>
</dbReference>
<dbReference type="AlphaFoldDB" id="A0A1Y1SED7"/>